<evidence type="ECO:0000313" key="1">
    <source>
        <dbReference type="Proteomes" id="UP000887561"/>
    </source>
</evidence>
<dbReference type="AlphaFoldDB" id="A0A915M799"/>
<evidence type="ECO:0000313" key="2">
    <source>
        <dbReference type="WBParaSite" id="scaffold29092_cov411.g20728"/>
    </source>
</evidence>
<name>A0A915M799_MELJA</name>
<proteinExistence type="predicted"/>
<protein>
    <submittedName>
        <fullName evidence="2">Secreted protein</fullName>
    </submittedName>
</protein>
<dbReference type="WBParaSite" id="scaffold29092_cov411.g20728">
    <property type="protein sequence ID" value="scaffold29092_cov411.g20728"/>
    <property type="gene ID" value="scaffold29092_cov411.g20728"/>
</dbReference>
<keyword evidence="1" id="KW-1185">Reference proteome</keyword>
<sequence>MFFFKDDGAMVEQLCLVGGCVVWLQVRLRPCAELVAVNNLHQFALRPSSTWVRLMCSTRCVQHGWFNMVIEHGEYGQ</sequence>
<accession>A0A915M799</accession>
<dbReference type="Proteomes" id="UP000887561">
    <property type="component" value="Unplaced"/>
</dbReference>
<reference evidence="2" key="1">
    <citation type="submission" date="2022-11" db="UniProtKB">
        <authorList>
            <consortium name="WormBaseParasite"/>
        </authorList>
    </citation>
    <scope>IDENTIFICATION</scope>
</reference>
<organism evidence="1 2">
    <name type="scientific">Meloidogyne javanica</name>
    <name type="common">Root-knot nematode worm</name>
    <dbReference type="NCBI Taxonomy" id="6303"/>
    <lineage>
        <taxon>Eukaryota</taxon>
        <taxon>Metazoa</taxon>
        <taxon>Ecdysozoa</taxon>
        <taxon>Nematoda</taxon>
        <taxon>Chromadorea</taxon>
        <taxon>Rhabditida</taxon>
        <taxon>Tylenchina</taxon>
        <taxon>Tylenchomorpha</taxon>
        <taxon>Tylenchoidea</taxon>
        <taxon>Meloidogynidae</taxon>
        <taxon>Meloidogyninae</taxon>
        <taxon>Meloidogyne</taxon>
        <taxon>Meloidogyne incognita group</taxon>
    </lineage>
</organism>